<evidence type="ECO:0000313" key="3">
    <source>
        <dbReference type="Proteomes" id="UP001056079"/>
    </source>
</evidence>
<protein>
    <submittedName>
        <fullName evidence="2">DUF427 domain-containing protein</fullName>
    </submittedName>
</protein>
<dbReference type="InterPro" id="IPR038694">
    <property type="entry name" value="DUF427_sf"/>
</dbReference>
<reference evidence="2" key="1">
    <citation type="submission" date="2021-08" db="EMBL/GenBank/DDBJ databases">
        <title>DNA methylation of m4C regulates biosynthesis of daptomycin in Streptomyces roseosporus L30.</title>
        <authorList>
            <person name="Fang J.-L."/>
        </authorList>
    </citation>
    <scope>NUCLEOTIDE SEQUENCE</scope>
    <source>
        <strain evidence="2">L30</strain>
    </source>
</reference>
<dbReference type="Gene3D" id="2.170.150.40">
    <property type="entry name" value="Domain of unknown function (DUF427)"/>
    <property type="match status" value="1"/>
</dbReference>
<proteinExistence type="predicted"/>
<organism evidence="2 3">
    <name type="scientific">Streptomyces filamentosus</name>
    <name type="common">Streptomyces roseosporus</name>
    <dbReference type="NCBI Taxonomy" id="67294"/>
    <lineage>
        <taxon>Bacteria</taxon>
        <taxon>Bacillati</taxon>
        <taxon>Actinomycetota</taxon>
        <taxon>Actinomycetes</taxon>
        <taxon>Kitasatosporales</taxon>
        <taxon>Streptomycetaceae</taxon>
        <taxon>Streptomyces</taxon>
    </lineage>
</organism>
<dbReference type="InterPro" id="IPR007361">
    <property type="entry name" value="DUF427"/>
</dbReference>
<evidence type="ECO:0000313" key="2">
    <source>
        <dbReference type="EMBL" id="USC46834.1"/>
    </source>
</evidence>
<feature type="domain" description="DUF427" evidence="1">
    <location>
        <begin position="18"/>
        <end position="105"/>
    </location>
</feature>
<accession>A0ABY4URC5</accession>
<keyword evidence="3" id="KW-1185">Reference proteome</keyword>
<dbReference type="PANTHER" id="PTHR34310:SF8">
    <property type="entry name" value="CONSERVED PROTEIN"/>
    <property type="match status" value="1"/>
</dbReference>
<dbReference type="Pfam" id="PF04248">
    <property type="entry name" value="NTP_transf_9"/>
    <property type="match status" value="1"/>
</dbReference>
<dbReference type="RefSeq" id="WP_006127763.1">
    <property type="nucleotide sequence ID" value="NZ_CP098609.1"/>
</dbReference>
<dbReference type="PANTHER" id="PTHR34310">
    <property type="entry name" value="DUF427 DOMAIN PROTEIN (AFU_ORTHOLOGUE AFUA_3G02220)"/>
    <property type="match status" value="1"/>
</dbReference>
<dbReference type="EMBL" id="CP098609">
    <property type="protein sequence ID" value="USC46834.1"/>
    <property type="molecule type" value="Genomic_DNA"/>
</dbReference>
<sequence>MTATRGHRITVEQGTEHVRAVHDGQVLAESRRPLVLRETGCPVRYYLPPEDVRTELLAPSDTSTHCPFKGDASYWSRPGAADLVWAYPDPKPEVAAIKDHFCFYATETVTETVAETVAD</sequence>
<name>A0ABY4URC5_STRFL</name>
<dbReference type="Proteomes" id="UP001056079">
    <property type="component" value="Chromosome"/>
</dbReference>
<evidence type="ECO:0000259" key="1">
    <source>
        <dbReference type="Pfam" id="PF04248"/>
    </source>
</evidence>
<gene>
    <name evidence="2" type="ORF">K7395_08845</name>
</gene>